<dbReference type="SUPFAM" id="SSF46894">
    <property type="entry name" value="C-terminal effector domain of the bipartite response regulators"/>
    <property type="match status" value="1"/>
</dbReference>
<dbReference type="STRING" id="1193682.BJP25_19325"/>
<keyword evidence="3" id="KW-0804">Transcription</keyword>
<dbReference type="InterPro" id="IPR000792">
    <property type="entry name" value="Tscrpt_reg_LuxR_C"/>
</dbReference>
<dbReference type="GO" id="GO:0006355">
    <property type="term" value="P:regulation of DNA-templated transcription"/>
    <property type="evidence" value="ECO:0007669"/>
    <property type="project" value="InterPro"/>
</dbReference>
<proteinExistence type="predicted"/>
<dbReference type="InterPro" id="IPR036388">
    <property type="entry name" value="WH-like_DNA-bd_sf"/>
</dbReference>
<dbReference type="PANTHER" id="PTHR44688">
    <property type="entry name" value="DNA-BINDING TRANSCRIPTIONAL ACTIVATOR DEVR_DOSR"/>
    <property type="match status" value="1"/>
</dbReference>
<evidence type="ECO:0000259" key="4">
    <source>
        <dbReference type="PROSITE" id="PS50043"/>
    </source>
</evidence>
<protein>
    <recommendedName>
        <fullName evidence="4">HTH luxR-type domain-containing protein</fullName>
    </recommendedName>
</protein>
<dbReference type="PANTHER" id="PTHR44688:SF16">
    <property type="entry name" value="DNA-BINDING TRANSCRIPTIONAL ACTIVATOR DEVR_DOSR"/>
    <property type="match status" value="1"/>
</dbReference>
<gene>
    <name evidence="5" type="ORF">BJP25_19325</name>
</gene>
<feature type="domain" description="HTH luxR-type" evidence="4">
    <location>
        <begin position="607"/>
        <end position="667"/>
    </location>
</feature>
<dbReference type="Proteomes" id="UP000186040">
    <property type="component" value="Unassembled WGS sequence"/>
</dbReference>
<dbReference type="GO" id="GO:0003677">
    <property type="term" value="F:DNA binding"/>
    <property type="evidence" value="ECO:0007669"/>
    <property type="project" value="UniProtKB-KW"/>
</dbReference>
<dbReference type="AlphaFoldDB" id="A0A1Q9LLG5"/>
<dbReference type="CDD" id="cd06170">
    <property type="entry name" value="LuxR_C_like"/>
    <property type="match status" value="1"/>
</dbReference>
<dbReference type="PRINTS" id="PR00038">
    <property type="entry name" value="HTHLUXR"/>
</dbReference>
<dbReference type="SMART" id="SM00421">
    <property type="entry name" value="HTH_LUXR"/>
    <property type="match status" value="1"/>
</dbReference>
<comment type="caution">
    <text evidence="5">The sequence shown here is derived from an EMBL/GenBank/DDBJ whole genome shotgun (WGS) entry which is preliminary data.</text>
</comment>
<keyword evidence="2" id="KW-0238">DNA-binding</keyword>
<dbReference type="EMBL" id="MKQR01000014">
    <property type="protein sequence ID" value="OLR92878.1"/>
    <property type="molecule type" value="Genomic_DNA"/>
</dbReference>
<evidence type="ECO:0000256" key="1">
    <source>
        <dbReference type="ARBA" id="ARBA00023015"/>
    </source>
</evidence>
<evidence type="ECO:0000256" key="2">
    <source>
        <dbReference type="ARBA" id="ARBA00023125"/>
    </source>
</evidence>
<dbReference type="PROSITE" id="PS00622">
    <property type="entry name" value="HTH_LUXR_1"/>
    <property type="match status" value="1"/>
</dbReference>
<accession>A0A1Q9LLG5</accession>
<evidence type="ECO:0000313" key="5">
    <source>
        <dbReference type="EMBL" id="OLR92878.1"/>
    </source>
</evidence>
<name>A0A1Q9LLG5_9PSEU</name>
<dbReference type="Pfam" id="PF00196">
    <property type="entry name" value="GerE"/>
    <property type="match status" value="1"/>
</dbReference>
<keyword evidence="6" id="KW-1185">Reference proteome</keyword>
<organism evidence="5 6">
    <name type="scientific">Actinokineospora bangkokensis</name>
    <dbReference type="NCBI Taxonomy" id="1193682"/>
    <lineage>
        <taxon>Bacteria</taxon>
        <taxon>Bacillati</taxon>
        <taxon>Actinomycetota</taxon>
        <taxon>Actinomycetes</taxon>
        <taxon>Pseudonocardiales</taxon>
        <taxon>Pseudonocardiaceae</taxon>
        <taxon>Actinokineospora</taxon>
    </lineage>
</organism>
<dbReference type="InterPro" id="IPR016032">
    <property type="entry name" value="Sig_transdc_resp-reg_C-effctor"/>
</dbReference>
<keyword evidence="1" id="KW-0805">Transcription regulation</keyword>
<reference evidence="5 6" key="1">
    <citation type="submission" date="2016-10" db="EMBL/GenBank/DDBJ databases">
        <title>The Draft Genome Sequence of Actinokineospora bangkokensis 44EHWT reveals the biosynthetic pathway of antifungal compounds Thailandins with unusual extender unit butylmalonyl-CoA.</title>
        <authorList>
            <person name="Greule A."/>
            <person name="Intra B."/>
            <person name="Flemming S."/>
            <person name="Rommel M.G."/>
            <person name="Panbangred W."/>
            <person name="Bechthold A."/>
        </authorList>
    </citation>
    <scope>NUCLEOTIDE SEQUENCE [LARGE SCALE GENOMIC DNA]</scope>
    <source>
        <strain evidence="5 6">44EHW</strain>
    </source>
</reference>
<dbReference type="PROSITE" id="PS50043">
    <property type="entry name" value="HTH_LUXR_2"/>
    <property type="match status" value="1"/>
</dbReference>
<dbReference type="Gene3D" id="1.10.10.10">
    <property type="entry name" value="Winged helix-like DNA-binding domain superfamily/Winged helix DNA-binding domain"/>
    <property type="match status" value="1"/>
</dbReference>
<evidence type="ECO:0000256" key="3">
    <source>
        <dbReference type="ARBA" id="ARBA00023163"/>
    </source>
</evidence>
<evidence type="ECO:0000313" key="6">
    <source>
        <dbReference type="Proteomes" id="UP000186040"/>
    </source>
</evidence>
<sequence>MPTAVLDALADRLARLPAPARALLDAVAVLGGGARLATAGQVAGVDDPPSALEPLLAAGWLAWSPWDHALPLALPGDHVVRAVHALVGPVRRRALHSAAARLTEGERHWHHRAAAAVGVDAGLADQLAAEADRLVATGSLDAAVTHLGWAAELSSAEESRDRLGLAAAALGLWLGRAVPDAERLARAAAPSALRSGVLGLLALADPQTAAEAATLFEEAVDLADEATPPWVGRVAAVGAAAAHVVVGNGDSAAAHARRVLAEAPRTDLISSARAARQWLVGMGLADGAAAAAARAGVVREALAPFTDDPDAVLAAELAILAGQSGRLSDAAALGAAGMAADPVLLGADGPVVAALAAFDAHWLRGAWGAATAVLRRAFADRRARGLAGFDVPLHARGAVLAAGRGQWARAERHLAGVRDGADLEHRAVDAAVARAELGLARGDHAAALRAFTDFHHLAGGAVPTGAALLAETRWRPLLAEALVVTGRLDDARGELARLGELAAEVPALRLAVEWLGGRLAEVRGDAAGARRQYEAAVALPPGPDDVPLRRARAEVALGRALLGDGERQGALRVLAVAAERFAELGAAPYAERCAQLVEAASVGDPGEAPAAAALTEREREVAALVAEGHTNHEVATRLFVSEKTVEFHLGNIYAKLGITSRRQLRGR</sequence>